<dbReference type="Proteomes" id="UP000604273">
    <property type="component" value="Unassembled WGS sequence"/>
</dbReference>
<evidence type="ECO:0000313" key="2">
    <source>
        <dbReference type="EMBL" id="KAF4943411.1"/>
    </source>
</evidence>
<feature type="transmembrane region" description="Helical" evidence="1">
    <location>
        <begin position="363"/>
        <end position="382"/>
    </location>
</feature>
<sequence length="754" mass="83949">MACLCGRVNQLIVNFDPETAAGLVLGLNKHLKAIQSILTWNKSLAKEWDDNVRASYNVANLIQGRTLSELRYADFQPVAEADEIRYERYLNIDDAEAFDHMQNLGSDAPDLNLFAKRLIAAQLDGCVLVRYSTCCFVPAGIGARMKEVDIINIVQDHQPRASFPRLQPVTDEPKHVDVGTISPRQLSPLCDRPVGLFKSRLRTRVNPEDAGLRAKTVLKGRSFLFLNSPIFLLINFDTNVIQQVIIFPVLITAFLAISRAAPDYSPFPIDLHNTLTEFSARGQLTLELFAPLSTTLAPSQPTLEFLTGTCHFMWALIAVESFHVSKVDSISLWAVARVRKMAGNIADLRYSPIRLVLQSSANIAIAFIGCPLLALLIVGSLIPMSKSAAGGNYNLSYLSASLRTYLTPFPVLDRLPMLGVTGSGLTDLTAYTIYLPRSGFLWSDNMIWQQSLPDQIPDSEKDHVDEDGKHWSVDGSRRVFFQDKFLARHPWEVQKYPRPRQITQWSKRVLAGDTIRLHDPIASQYLCAIPGERVVSEAGYFGTNSSTRQDLDRIRIGTVSNTGSASCDWTVYYDAIQGSVNFYNPSLKCDLASTFRSLPHSEPARGNDTVLRLLDLRLEASCTVGASESSSRLYTIESFARHQSQKAVQKGPDENQQTVVNVGAFRRAIEYHLARRRLASFRNHHSQLQEEAIGTGINEVQGMSRPFDLSKPDIVICGFYVVAVILARVTKRKLSDEANGSLRNGCCIRLAWLG</sequence>
<dbReference type="AlphaFoldDB" id="A0A8H4WMT5"/>
<gene>
    <name evidence="2" type="ORF">FGADI_13438</name>
</gene>
<keyword evidence="3" id="KW-1185">Reference proteome</keyword>
<keyword evidence="1" id="KW-0812">Transmembrane</keyword>
<reference evidence="2" key="1">
    <citation type="journal article" date="2020" name="BMC Genomics">
        <title>Correction to: Identification and distribution of gene clusters required for synthesis of sphingolipid metabolism inhibitors in diverse species of the filamentous fungus Fusarium.</title>
        <authorList>
            <person name="Kim H.S."/>
            <person name="Lohmar J.M."/>
            <person name="Busman M."/>
            <person name="Brown D.W."/>
            <person name="Naumann T.A."/>
            <person name="Divon H.H."/>
            <person name="Lysoe E."/>
            <person name="Uhlig S."/>
            <person name="Proctor R.H."/>
        </authorList>
    </citation>
    <scope>NUCLEOTIDE SEQUENCE</scope>
    <source>
        <strain evidence="2">NRRL 45417</strain>
    </source>
</reference>
<accession>A0A8H4WMT5</accession>
<dbReference type="EMBL" id="JABFAI010000564">
    <property type="protein sequence ID" value="KAF4943411.1"/>
    <property type="molecule type" value="Genomic_DNA"/>
</dbReference>
<comment type="caution">
    <text evidence="2">The sequence shown here is derived from an EMBL/GenBank/DDBJ whole genome shotgun (WGS) entry which is preliminary data.</text>
</comment>
<evidence type="ECO:0000256" key="1">
    <source>
        <dbReference type="SAM" id="Phobius"/>
    </source>
</evidence>
<keyword evidence="1" id="KW-0472">Membrane</keyword>
<proteinExistence type="predicted"/>
<organism evidence="2 3">
    <name type="scientific">Fusarium gaditjirri</name>
    <dbReference type="NCBI Taxonomy" id="282569"/>
    <lineage>
        <taxon>Eukaryota</taxon>
        <taxon>Fungi</taxon>
        <taxon>Dikarya</taxon>
        <taxon>Ascomycota</taxon>
        <taxon>Pezizomycotina</taxon>
        <taxon>Sordariomycetes</taxon>
        <taxon>Hypocreomycetidae</taxon>
        <taxon>Hypocreales</taxon>
        <taxon>Nectriaceae</taxon>
        <taxon>Fusarium</taxon>
        <taxon>Fusarium nisikadoi species complex</taxon>
    </lineage>
</organism>
<keyword evidence="1" id="KW-1133">Transmembrane helix</keyword>
<evidence type="ECO:0000313" key="3">
    <source>
        <dbReference type="Proteomes" id="UP000604273"/>
    </source>
</evidence>
<dbReference type="OrthoDB" id="4717190at2759"/>
<protein>
    <submittedName>
        <fullName evidence="2">Uncharacterized protein</fullName>
    </submittedName>
</protein>
<name>A0A8H4WMT5_9HYPO</name>
<feature type="transmembrane region" description="Helical" evidence="1">
    <location>
        <begin position="240"/>
        <end position="257"/>
    </location>
</feature>
<reference evidence="2" key="2">
    <citation type="submission" date="2020-05" db="EMBL/GenBank/DDBJ databases">
        <authorList>
            <person name="Kim H.-S."/>
            <person name="Proctor R.H."/>
            <person name="Brown D.W."/>
        </authorList>
    </citation>
    <scope>NUCLEOTIDE SEQUENCE</scope>
    <source>
        <strain evidence="2">NRRL 45417</strain>
    </source>
</reference>